<dbReference type="InterPro" id="IPR049625">
    <property type="entry name" value="Glyco_transf_61_cat"/>
</dbReference>
<evidence type="ECO:0000313" key="10">
    <source>
        <dbReference type="EMBL" id="KAK1262470.1"/>
    </source>
</evidence>
<evidence type="ECO:0000256" key="2">
    <source>
        <dbReference type="ARBA" id="ARBA00004881"/>
    </source>
</evidence>
<dbReference type="EMBL" id="JAUJYN010000010">
    <property type="protein sequence ID" value="KAK1262470.1"/>
    <property type="molecule type" value="Genomic_DNA"/>
</dbReference>
<evidence type="ECO:0000256" key="7">
    <source>
        <dbReference type="ARBA" id="ARBA00023136"/>
    </source>
</evidence>
<reference evidence="10" key="1">
    <citation type="journal article" date="2023" name="Nat. Commun.">
        <title>Diploid and tetraploid genomes of Acorus and the evolution of monocots.</title>
        <authorList>
            <person name="Ma L."/>
            <person name="Liu K.W."/>
            <person name="Li Z."/>
            <person name="Hsiao Y.Y."/>
            <person name="Qi Y."/>
            <person name="Fu T."/>
            <person name="Tang G.D."/>
            <person name="Zhang D."/>
            <person name="Sun W.H."/>
            <person name="Liu D.K."/>
            <person name="Li Y."/>
            <person name="Chen G.Z."/>
            <person name="Liu X.D."/>
            <person name="Liao X.Y."/>
            <person name="Jiang Y.T."/>
            <person name="Yu X."/>
            <person name="Hao Y."/>
            <person name="Huang J."/>
            <person name="Zhao X.W."/>
            <person name="Ke S."/>
            <person name="Chen Y.Y."/>
            <person name="Wu W.L."/>
            <person name="Hsu J.L."/>
            <person name="Lin Y.F."/>
            <person name="Huang M.D."/>
            <person name="Li C.Y."/>
            <person name="Huang L."/>
            <person name="Wang Z.W."/>
            <person name="Zhao X."/>
            <person name="Zhong W.Y."/>
            <person name="Peng D.H."/>
            <person name="Ahmad S."/>
            <person name="Lan S."/>
            <person name="Zhang J.S."/>
            <person name="Tsai W.C."/>
            <person name="Van de Peer Y."/>
            <person name="Liu Z.J."/>
        </authorList>
    </citation>
    <scope>NUCLEOTIDE SEQUENCE</scope>
    <source>
        <strain evidence="10">SCP</strain>
    </source>
</reference>
<dbReference type="Proteomes" id="UP001179952">
    <property type="component" value="Unassembled WGS sequence"/>
</dbReference>
<dbReference type="GO" id="GO:0000139">
    <property type="term" value="C:Golgi membrane"/>
    <property type="evidence" value="ECO:0007669"/>
    <property type="project" value="UniProtKB-SubCell"/>
</dbReference>
<dbReference type="PANTHER" id="PTHR20961">
    <property type="entry name" value="GLYCOSYLTRANSFERASE"/>
    <property type="match status" value="1"/>
</dbReference>
<evidence type="ECO:0000256" key="1">
    <source>
        <dbReference type="ARBA" id="ARBA00004323"/>
    </source>
</evidence>
<evidence type="ECO:0000256" key="6">
    <source>
        <dbReference type="ARBA" id="ARBA00022989"/>
    </source>
</evidence>
<evidence type="ECO:0000256" key="8">
    <source>
        <dbReference type="ARBA" id="ARBA00023180"/>
    </source>
</evidence>
<keyword evidence="11" id="KW-1185">Reference proteome</keyword>
<keyword evidence="4" id="KW-0808">Transferase</keyword>
<keyword evidence="8" id="KW-0325">Glycoprotein</keyword>
<proteinExistence type="predicted"/>
<comment type="subcellular location">
    <subcellularLocation>
        <location evidence="1">Golgi apparatus membrane</location>
        <topology evidence="1">Single-pass type II membrane protein</topology>
    </subcellularLocation>
</comment>
<dbReference type="GO" id="GO:0016763">
    <property type="term" value="F:pentosyltransferase activity"/>
    <property type="evidence" value="ECO:0007669"/>
    <property type="project" value="UniProtKB-ARBA"/>
</dbReference>
<evidence type="ECO:0000259" key="9">
    <source>
        <dbReference type="Pfam" id="PF04577"/>
    </source>
</evidence>
<keyword evidence="3" id="KW-0328">Glycosyltransferase</keyword>
<gene>
    <name evidence="10" type="ORF">QJS04_geneDACA008899</name>
</gene>
<dbReference type="PANTHER" id="PTHR20961:SF38">
    <property type="entry name" value="PROTEIN O-LINKED-MANNOSE BETA-1,4-N-ACETYLGLUCOSAMINYLTRANSFERASE 2"/>
    <property type="match status" value="1"/>
</dbReference>
<comment type="caution">
    <text evidence="10">The sequence shown here is derived from an EMBL/GenBank/DDBJ whole genome shotgun (WGS) entry which is preliminary data.</text>
</comment>
<evidence type="ECO:0000256" key="4">
    <source>
        <dbReference type="ARBA" id="ARBA00022679"/>
    </source>
</evidence>
<reference evidence="10" key="2">
    <citation type="submission" date="2023-06" db="EMBL/GenBank/DDBJ databases">
        <authorList>
            <person name="Ma L."/>
            <person name="Liu K.-W."/>
            <person name="Li Z."/>
            <person name="Hsiao Y.-Y."/>
            <person name="Qi Y."/>
            <person name="Fu T."/>
            <person name="Tang G."/>
            <person name="Zhang D."/>
            <person name="Sun W.-H."/>
            <person name="Liu D.-K."/>
            <person name="Li Y."/>
            <person name="Chen G.-Z."/>
            <person name="Liu X.-D."/>
            <person name="Liao X.-Y."/>
            <person name="Jiang Y.-T."/>
            <person name="Yu X."/>
            <person name="Hao Y."/>
            <person name="Huang J."/>
            <person name="Zhao X.-W."/>
            <person name="Ke S."/>
            <person name="Chen Y.-Y."/>
            <person name="Wu W.-L."/>
            <person name="Hsu J.-L."/>
            <person name="Lin Y.-F."/>
            <person name="Huang M.-D."/>
            <person name="Li C.-Y."/>
            <person name="Huang L."/>
            <person name="Wang Z.-W."/>
            <person name="Zhao X."/>
            <person name="Zhong W.-Y."/>
            <person name="Peng D.-H."/>
            <person name="Ahmad S."/>
            <person name="Lan S."/>
            <person name="Zhang J.-S."/>
            <person name="Tsai W.-C."/>
            <person name="Van De Peer Y."/>
            <person name="Liu Z.-J."/>
        </authorList>
    </citation>
    <scope>NUCLEOTIDE SEQUENCE</scope>
    <source>
        <strain evidence="10">SCP</strain>
        <tissue evidence="10">Leaves</tissue>
    </source>
</reference>
<keyword evidence="7" id="KW-0472">Membrane</keyword>
<dbReference type="Pfam" id="PF04577">
    <property type="entry name" value="Glyco_transf_61"/>
    <property type="match status" value="1"/>
</dbReference>
<evidence type="ECO:0000256" key="5">
    <source>
        <dbReference type="ARBA" id="ARBA00022692"/>
    </source>
</evidence>
<evidence type="ECO:0000256" key="3">
    <source>
        <dbReference type="ARBA" id="ARBA00022676"/>
    </source>
</evidence>
<keyword evidence="6" id="KW-1133">Transmembrane helix</keyword>
<name>A0AAV9ADY7_ACOGR</name>
<feature type="domain" description="Glycosyltransferase 61 catalytic" evidence="9">
    <location>
        <begin position="6"/>
        <end position="41"/>
    </location>
</feature>
<protein>
    <recommendedName>
        <fullName evidence="9">Glycosyltransferase 61 catalytic domain-containing protein</fullName>
    </recommendedName>
</protein>
<evidence type="ECO:0000313" key="11">
    <source>
        <dbReference type="Proteomes" id="UP001179952"/>
    </source>
</evidence>
<accession>A0AAV9ADY7</accession>
<dbReference type="InterPro" id="IPR007657">
    <property type="entry name" value="Glycosyltransferase_61"/>
</dbReference>
<organism evidence="10 11">
    <name type="scientific">Acorus gramineus</name>
    <name type="common">Dwarf sweet flag</name>
    <dbReference type="NCBI Taxonomy" id="55184"/>
    <lineage>
        <taxon>Eukaryota</taxon>
        <taxon>Viridiplantae</taxon>
        <taxon>Streptophyta</taxon>
        <taxon>Embryophyta</taxon>
        <taxon>Tracheophyta</taxon>
        <taxon>Spermatophyta</taxon>
        <taxon>Magnoliopsida</taxon>
        <taxon>Liliopsida</taxon>
        <taxon>Acoraceae</taxon>
        <taxon>Acorus</taxon>
    </lineage>
</organism>
<dbReference type="AlphaFoldDB" id="A0AAV9ADY7"/>
<keyword evidence="5" id="KW-0812">Transmembrane</keyword>
<comment type="pathway">
    <text evidence="2">Glycan metabolism.</text>
</comment>
<sequence length="131" mass="15149">MRKNRNMIEQVREMRNSDILASIHGAQMTNMMFMPPGSGVMEMYPKGWLEGAGVGQYTHQWFANWSQMSYKGSWRDTEGPYCNRSQCFKDRQVGLNETFLTEWTRRVVRQHARRKAWATAGGDVTKGCSCD</sequence>